<feature type="non-terminal residue" evidence="4">
    <location>
        <position position="1"/>
    </location>
</feature>
<dbReference type="GO" id="GO:0000981">
    <property type="term" value="F:DNA-binding transcription factor activity, RNA polymerase II-specific"/>
    <property type="evidence" value="ECO:0007669"/>
    <property type="project" value="TreeGrafter"/>
</dbReference>
<feature type="non-terminal residue" evidence="4">
    <location>
        <position position="118"/>
    </location>
</feature>
<dbReference type="EMBL" id="HACG01009019">
    <property type="protein sequence ID" value="CEK55884.1"/>
    <property type="molecule type" value="Transcribed_RNA"/>
</dbReference>
<keyword evidence="2" id="KW-0804">Transcription</keyword>
<evidence type="ECO:0000256" key="1">
    <source>
        <dbReference type="ARBA" id="ARBA00023015"/>
    </source>
</evidence>
<dbReference type="PANTHER" id="PTHR23043">
    <property type="entry name" value="HYPOXIA-INDUCIBLE FACTOR 1 ALPHA"/>
    <property type="match status" value="1"/>
</dbReference>
<name>A0A0B6YIA2_9EUPU</name>
<dbReference type="GO" id="GO:0000977">
    <property type="term" value="F:RNA polymerase II transcription regulatory region sequence-specific DNA binding"/>
    <property type="evidence" value="ECO:0007669"/>
    <property type="project" value="TreeGrafter"/>
</dbReference>
<keyword evidence="1" id="KW-0805">Transcription regulation</keyword>
<evidence type="ECO:0000256" key="3">
    <source>
        <dbReference type="ARBA" id="ARBA00023242"/>
    </source>
</evidence>
<evidence type="ECO:0000313" key="4">
    <source>
        <dbReference type="EMBL" id="CEK55884.1"/>
    </source>
</evidence>
<dbReference type="InterPro" id="IPR035965">
    <property type="entry name" value="PAS-like_dom_sf"/>
</dbReference>
<organism evidence="4">
    <name type="scientific">Arion vulgaris</name>
    <dbReference type="NCBI Taxonomy" id="1028688"/>
    <lineage>
        <taxon>Eukaryota</taxon>
        <taxon>Metazoa</taxon>
        <taxon>Spiralia</taxon>
        <taxon>Lophotrochozoa</taxon>
        <taxon>Mollusca</taxon>
        <taxon>Gastropoda</taxon>
        <taxon>Heterobranchia</taxon>
        <taxon>Euthyneura</taxon>
        <taxon>Panpulmonata</taxon>
        <taxon>Eupulmonata</taxon>
        <taxon>Stylommatophora</taxon>
        <taxon>Helicina</taxon>
        <taxon>Arionoidea</taxon>
        <taxon>Arionidae</taxon>
        <taxon>Arion</taxon>
    </lineage>
</organism>
<keyword evidence="3" id="KW-0539">Nucleus</keyword>
<accession>A0A0B6YIA2</accession>
<evidence type="ECO:0000256" key="2">
    <source>
        <dbReference type="ARBA" id="ARBA00023163"/>
    </source>
</evidence>
<dbReference type="SUPFAM" id="SSF55785">
    <property type="entry name" value="PYP-like sensor domain (PAS domain)"/>
    <property type="match status" value="1"/>
</dbReference>
<gene>
    <name evidence="4" type="primary">ORF26280</name>
</gene>
<sequence length="118" mass="13746">CRPEQPDFVLDISMSGNMSVSYVDTSFRFIFCDPRILDLIRNHPRNLIFRSTNDFQCYPDSLICKLCHKTMVLHGSSNSNYYKLCSKSGTWLRLLTHASIVNDIRQILQHIVCKNYII</sequence>
<proteinExistence type="predicted"/>
<dbReference type="PANTHER" id="PTHR23043:SF40">
    <property type="match status" value="1"/>
</dbReference>
<protein>
    <submittedName>
        <fullName evidence="4">Uncharacterized protein</fullName>
    </submittedName>
</protein>
<dbReference type="AlphaFoldDB" id="A0A0B6YIA2"/>
<reference evidence="4" key="1">
    <citation type="submission" date="2014-12" db="EMBL/GenBank/DDBJ databases">
        <title>Insight into the proteome of Arion vulgaris.</title>
        <authorList>
            <person name="Aradska J."/>
            <person name="Bulat T."/>
            <person name="Smidak R."/>
            <person name="Sarate P."/>
            <person name="Gangsoo J."/>
            <person name="Sialana F."/>
            <person name="Bilban M."/>
            <person name="Lubec G."/>
        </authorList>
    </citation>
    <scope>NUCLEOTIDE SEQUENCE</scope>
    <source>
        <tissue evidence="4">Skin</tissue>
    </source>
</reference>
<dbReference type="Gene3D" id="3.30.450.20">
    <property type="entry name" value="PAS domain"/>
    <property type="match status" value="1"/>
</dbReference>